<name>A0A8S5NI34_9CAUD</name>
<reference evidence="1" key="1">
    <citation type="journal article" date="2021" name="Proc. Natl. Acad. Sci. U.S.A.">
        <title>A Catalog of Tens of Thousands of Viruses from Human Metagenomes Reveals Hidden Associations with Chronic Diseases.</title>
        <authorList>
            <person name="Tisza M.J."/>
            <person name="Buck C.B."/>
        </authorList>
    </citation>
    <scope>NUCLEOTIDE SEQUENCE</scope>
    <source>
        <strain evidence="1">CttFh17</strain>
    </source>
</reference>
<accession>A0A8S5NI34</accession>
<dbReference type="EMBL" id="BK015176">
    <property type="protein sequence ID" value="DAD94337.1"/>
    <property type="molecule type" value="Genomic_DNA"/>
</dbReference>
<protein>
    <submittedName>
        <fullName evidence="1">Uncharacterized protein</fullName>
    </submittedName>
</protein>
<proteinExistence type="predicted"/>
<evidence type="ECO:0000313" key="1">
    <source>
        <dbReference type="EMBL" id="DAD94337.1"/>
    </source>
</evidence>
<sequence length="107" mass="12360">MKTIIDKSECKPLSDNIEGKLVVIKPDFFKPEFREAKYQLVIATGGFGCDASKMGNAVYVEEVHTDNPEHYRQERYNLIGEPTEEIIKKWKSMYGEFNEKVQKALEV</sequence>
<organism evidence="1">
    <name type="scientific">Siphoviridae sp. cttFh17</name>
    <dbReference type="NCBI Taxonomy" id="2826491"/>
    <lineage>
        <taxon>Viruses</taxon>
        <taxon>Duplodnaviria</taxon>
        <taxon>Heunggongvirae</taxon>
        <taxon>Uroviricota</taxon>
        <taxon>Caudoviricetes</taxon>
    </lineage>
</organism>